<dbReference type="RefSeq" id="WP_385875416.1">
    <property type="nucleotide sequence ID" value="NZ_JBHLXE010000013.1"/>
</dbReference>
<dbReference type="CDD" id="cd01071">
    <property type="entry name" value="PBP2_PhnD_like"/>
    <property type="match status" value="1"/>
</dbReference>
<organism evidence="4 5">
    <name type="scientific">Thorsellia kenyensis</name>
    <dbReference type="NCBI Taxonomy" id="1549888"/>
    <lineage>
        <taxon>Bacteria</taxon>
        <taxon>Pseudomonadati</taxon>
        <taxon>Pseudomonadota</taxon>
        <taxon>Gammaproteobacteria</taxon>
        <taxon>Enterobacterales</taxon>
        <taxon>Thorselliaceae</taxon>
        <taxon>Thorsellia</taxon>
    </lineage>
</organism>
<reference evidence="4 5" key="1">
    <citation type="submission" date="2024-09" db="EMBL/GenBank/DDBJ databases">
        <authorList>
            <person name="Sun Q."/>
            <person name="Mori K."/>
        </authorList>
    </citation>
    <scope>NUCLEOTIDE SEQUENCE [LARGE SCALE GENOMIC DNA]</scope>
    <source>
        <strain evidence="4 5">CCM 8545</strain>
    </source>
</reference>
<dbReference type="InterPro" id="IPR005770">
    <property type="entry name" value="PhnD"/>
</dbReference>
<dbReference type="Gene3D" id="3.40.190.10">
    <property type="entry name" value="Periplasmic binding protein-like II"/>
    <property type="match status" value="2"/>
</dbReference>
<dbReference type="PANTHER" id="PTHR35841">
    <property type="entry name" value="PHOSPHONATES-BINDING PERIPLASMIC PROTEIN"/>
    <property type="match status" value="1"/>
</dbReference>
<gene>
    <name evidence="4" type="primary">phnD</name>
    <name evidence="4" type="ORF">ACFFIT_00565</name>
</gene>
<dbReference type="Pfam" id="PF12974">
    <property type="entry name" value="Phosphonate-bd"/>
    <property type="match status" value="1"/>
</dbReference>
<dbReference type="PANTHER" id="PTHR35841:SF1">
    <property type="entry name" value="PHOSPHONATES-BINDING PERIPLASMIC PROTEIN"/>
    <property type="match status" value="1"/>
</dbReference>
<keyword evidence="2 3" id="KW-0732">Signal</keyword>
<comment type="caution">
    <text evidence="4">The sequence shown here is derived from an EMBL/GenBank/DDBJ whole genome shotgun (WGS) entry which is preliminary data.</text>
</comment>
<evidence type="ECO:0000313" key="5">
    <source>
        <dbReference type="Proteomes" id="UP001589758"/>
    </source>
</evidence>
<evidence type="ECO:0000313" key="4">
    <source>
        <dbReference type="EMBL" id="MFC0178606.1"/>
    </source>
</evidence>
<sequence length="313" mass="34444">MKKHRLLKIKLVGSFLIGSMLSTYAHAEEKRELNLGILGGQNSTQQIGDNQCVKDFFDKKLNVETKLRNASDYAGVIQGLLGGTVDVVLSMSPSSYATVYLKDPNAVDIVGITVDDEDLSRGYHSVMIVKAESPYQTLADLKGKHIGFAEADSTSGFLIPDNEFKKQFGGDFDDKYNNYFNAVSFSGGHEQDIVGVLNGQFDAAVTWSSMVGDYDKGYNTGAFDRMIRNGYPNLMKDIRIIWQSPLIPNGPILVSNKLDPEFKAQVVEAIKSLDKEDHPCFIKAVAGKMHIDSTSIDEYKPIIELKQAASGRG</sequence>
<feature type="signal peptide" evidence="3">
    <location>
        <begin position="1"/>
        <end position="27"/>
    </location>
</feature>
<keyword evidence="5" id="KW-1185">Reference proteome</keyword>
<accession>A0ABV6C8L8</accession>
<proteinExistence type="inferred from homology"/>
<dbReference type="EMBL" id="JBHLXE010000013">
    <property type="protein sequence ID" value="MFC0178606.1"/>
    <property type="molecule type" value="Genomic_DNA"/>
</dbReference>
<dbReference type="NCBIfam" id="TIGR03431">
    <property type="entry name" value="PhnD"/>
    <property type="match status" value="1"/>
</dbReference>
<evidence type="ECO:0000256" key="2">
    <source>
        <dbReference type="ARBA" id="ARBA00022729"/>
    </source>
</evidence>
<evidence type="ECO:0000256" key="3">
    <source>
        <dbReference type="SAM" id="SignalP"/>
    </source>
</evidence>
<feature type="chain" id="PRO_5045336719" evidence="3">
    <location>
        <begin position="28"/>
        <end position="313"/>
    </location>
</feature>
<dbReference type="Proteomes" id="UP001589758">
    <property type="component" value="Unassembled WGS sequence"/>
</dbReference>
<evidence type="ECO:0000256" key="1">
    <source>
        <dbReference type="ARBA" id="ARBA00007162"/>
    </source>
</evidence>
<name>A0ABV6C8L8_9GAMM</name>
<comment type="similarity">
    <text evidence="1">Belongs to the phosphate/phosphite/phosphonate binding protein family.</text>
</comment>
<dbReference type="InterPro" id="IPR017797">
    <property type="entry name" value="Phosphnate-bd"/>
</dbReference>
<dbReference type="NCBIfam" id="TIGR01098">
    <property type="entry name" value="3A0109s03R"/>
    <property type="match status" value="1"/>
</dbReference>
<protein>
    <submittedName>
        <fullName evidence="4">Phosphonate ABC transporter substrate-binding protein</fullName>
    </submittedName>
</protein>
<dbReference type="SUPFAM" id="SSF53850">
    <property type="entry name" value="Periplasmic binding protein-like II"/>
    <property type="match status" value="1"/>
</dbReference>